<dbReference type="PANTHER" id="PTHR43289:SF6">
    <property type="entry name" value="SERINE_THREONINE-PROTEIN KINASE NEKL-3"/>
    <property type="match status" value="1"/>
</dbReference>
<keyword evidence="2" id="KW-0723">Serine/threonine-protein kinase</keyword>
<dbReference type="EMBL" id="JAINZZ010000035">
    <property type="protein sequence ID" value="MBY8880701.1"/>
    <property type="molecule type" value="Genomic_DNA"/>
</dbReference>
<evidence type="ECO:0000256" key="6">
    <source>
        <dbReference type="ARBA" id="ARBA00022840"/>
    </source>
</evidence>
<dbReference type="PROSITE" id="PS00108">
    <property type="entry name" value="PROTEIN_KINASE_ST"/>
    <property type="match status" value="1"/>
</dbReference>
<dbReference type="Gene3D" id="1.10.510.10">
    <property type="entry name" value="Transferase(Phosphotransferase) domain 1"/>
    <property type="match status" value="1"/>
</dbReference>
<dbReference type="GO" id="GO:0016301">
    <property type="term" value="F:kinase activity"/>
    <property type="evidence" value="ECO:0007669"/>
    <property type="project" value="UniProtKB-KW"/>
</dbReference>
<evidence type="ECO:0000313" key="10">
    <source>
        <dbReference type="Proteomes" id="UP000778578"/>
    </source>
</evidence>
<sequence>MLAARLGLTASVSPGRPAASSKFLDGRTLAELLDGLPRGLPASKAVEAMTPIAAALAHAHGRGVVHRDIKPANLMLLTDGGAKILDFGIASYAEATTLLTRAGWCWARPPTCRRSSGAAARSRRRPTCMPSGQPCSPS</sequence>
<keyword evidence="6" id="KW-0067">ATP-binding</keyword>
<evidence type="ECO:0000256" key="3">
    <source>
        <dbReference type="ARBA" id="ARBA00022679"/>
    </source>
</evidence>
<evidence type="ECO:0000256" key="5">
    <source>
        <dbReference type="ARBA" id="ARBA00022777"/>
    </source>
</evidence>
<evidence type="ECO:0000256" key="4">
    <source>
        <dbReference type="ARBA" id="ARBA00022741"/>
    </source>
</evidence>
<name>A0ABS7QC27_9ACTN</name>
<dbReference type="PANTHER" id="PTHR43289">
    <property type="entry name" value="MITOGEN-ACTIVATED PROTEIN KINASE KINASE KINASE 20-RELATED"/>
    <property type="match status" value="1"/>
</dbReference>
<dbReference type="InterPro" id="IPR000719">
    <property type="entry name" value="Prot_kinase_dom"/>
</dbReference>
<dbReference type="InterPro" id="IPR011009">
    <property type="entry name" value="Kinase-like_dom_sf"/>
</dbReference>
<feature type="domain" description="Protein kinase" evidence="8">
    <location>
        <begin position="1"/>
        <end position="138"/>
    </location>
</feature>
<dbReference type="InterPro" id="IPR008271">
    <property type="entry name" value="Ser/Thr_kinase_AS"/>
</dbReference>
<dbReference type="PROSITE" id="PS50011">
    <property type="entry name" value="PROTEIN_KINASE_DOM"/>
    <property type="match status" value="1"/>
</dbReference>
<evidence type="ECO:0000256" key="2">
    <source>
        <dbReference type="ARBA" id="ARBA00022527"/>
    </source>
</evidence>
<keyword evidence="5 9" id="KW-0418">Kinase</keyword>
<gene>
    <name evidence="9" type="ORF">K7862_24130</name>
</gene>
<evidence type="ECO:0000256" key="1">
    <source>
        <dbReference type="ARBA" id="ARBA00012513"/>
    </source>
</evidence>
<keyword evidence="10" id="KW-1185">Reference proteome</keyword>
<comment type="caution">
    <text evidence="9">The sequence shown here is derived from an EMBL/GenBank/DDBJ whole genome shotgun (WGS) entry which is preliminary data.</text>
</comment>
<dbReference type="Pfam" id="PF00069">
    <property type="entry name" value="Pkinase"/>
    <property type="match status" value="1"/>
</dbReference>
<organism evidence="9 10">
    <name type="scientific">Actinacidiphila acidipaludis</name>
    <dbReference type="NCBI Taxonomy" id="2873382"/>
    <lineage>
        <taxon>Bacteria</taxon>
        <taxon>Bacillati</taxon>
        <taxon>Actinomycetota</taxon>
        <taxon>Actinomycetes</taxon>
        <taxon>Kitasatosporales</taxon>
        <taxon>Streptomycetaceae</taxon>
        <taxon>Actinacidiphila</taxon>
    </lineage>
</organism>
<evidence type="ECO:0000313" key="9">
    <source>
        <dbReference type="EMBL" id="MBY8880701.1"/>
    </source>
</evidence>
<keyword evidence="3" id="KW-0808">Transferase</keyword>
<reference evidence="9 10" key="1">
    <citation type="submission" date="2021-08" db="EMBL/GenBank/DDBJ databases">
        <title>WGS of actinomycetes from Thailand.</title>
        <authorList>
            <person name="Thawai C."/>
        </authorList>
    </citation>
    <scope>NUCLEOTIDE SEQUENCE [LARGE SCALE GENOMIC DNA]</scope>
    <source>
        <strain evidence="9 10">PLK6-54</strain>
    </source>
</reference>
<dbReference type="Proteomes" id="UP000778578">
    <property type="component" value="Unassembled WGS sequence"/>
</dbReference>
<evidence type="ECO:0000259" key="8">
    <source>
        <dbReference type="PROSITE" id="PS50011"/>
    </source>
</evidence>
<feature type="region of interest" description="Disordered" evidence="7">
    <location>
        <begin position="114"/>
        <end position="138"/>
    </location>
</feature>
<evidence type="ECO:0000256" key="7">
    <source>
        <dbReference type="SAM" id="MobiDB-lite"/>
    </source>
</evidence>
<keyword evidence="4" id="KW-0547">Nucleotide-binding</keyword>
<dbReference type="SUPFAM" id="SSF56112">
    <property type="entry name" value="Protein kinase-like (PK-like)"/>
    <property type="match status" value="1"/>
</dbReference>
<dbReference type="EC" id="2.7.11.1" evidence="1"/>
<accession>A0ABS7QC27</accession>
<proteinExistence type="predicted"/>
<protein>
    <recommendedName>
        <fullName evidence="1">non-specific serine/threonine protein kinase</fullName>
        <ecNumber evidence="1">2.7.11.1</ecNumber>
    </recommendedName>
</protein>